<dbReference type="SUPFAM" id="SSF49464">
    <property type="entry name" value="Carboxypeptidase regulatory domain-like"/>
    <property type="match status" value="1"/>
</dbReference>
<protein>
    <recommendedName>
        <fullName evidence="4">Carboxypeptidase regulatory-like domain-containing protein</fullName>
    </recommendedName>
</protein>
<evidence type="ECO:0008006" key="4">
    <source>
        <dbReference type="Google" id="ProtNLM"/>
    </source>
</evidence>
<feature type="signal peptide" evidence="1">
    <location>
        <begin position="1"/>
        <end position="21"/>
    </location>
</feature>
<dbReference type="STRING" id="408074.SAMN05660909_02829"/>
<dbReference type="EMBL" id="FNRL01000011">
    <property type="protein sequence ID" value="SEA64217.1"/>
    <property type="molecule type" value="Genomic_DNA"/>
</dbReference>
<dbReference type="AlphaFoldDB" id="A0A1H4CV27"/>
<gene>
    <name evidence="2" type="ORF">SAMN05660909_02829</name>
</gene>
<keyword evidence="3" id="KW-1185">Reference proteome</keyword>
<sequence>MVSKRFPLVLLLLFSLGIAFFACQKEESSEQEGPGPNPPGTIEMTKSSVQGRVLDEKQEPVKDADVFFGSEKSTTDINGYFKFDNVNVPKNTALVLVRKTGYFNGSRTFLASANSLKYVQIQLLPKTEAGKFDATAGGQVAVPNCQLIFQPKQVLNGNNEPYTGKVSVLLNLINPEDSRFADIQPGALRGTNKDGKEVGLLSYGMLGAELKGANGEELHIDSNSTVTIRYTIPSSLVATAPATMPLWYFNEKTGLWQEEGQATRVGSYYIGTVKHFSFWNLDYPFAQARIKIRFTDNTGVPLQSTQVSLKATNGQVGFAYTDDKGVVEGIVPADQALTLKVIGQCQNTLYTHPQPIGPLGKDTDLGDIAINVTAPMLTVTGKITDCNNNVLKNVFVSAKIDGRTYRAYSGDDGKYTISVIRCNDTPSKLEISAIDPATNNGNTAEKTVTINAENIDVTVCQTAAQFVNIDFDGSKFTFGEQDSTAVSYTIYSVGNHFLSFDVARTNYSEYLEWRLRSNQAFVPGTYTLEQSFSMRFKGNDYFNVEGTCTITKIGSQRGDLVEGSISGTVCKDSLCTQRLPFSGTFRLPMNSVP</sequence>
<evidence type="ECO:0000313" key="3">
    <source>
        <dbReference type="Proteomes" id="UP000199656"/>
    </source>
</evidence>
<feature type="chain" id="PRO_5011598720" description="Carboxypeptidase regulatory-like domain-containing protein" evidence="1">
    <location>
        <begin position="22"/>
        <end position="593"/>
    </location>
</feature>
<organism evidence="2 3">
    <name type="scientific">Chitinophaga terrae</name>
    <name type="common">ex Kim and Jung 2007</name>
    <dbReference type="NCBI Taxonomy" id="408074"/>
    <lineage>
        <taxon>Bacteria</taxon>
        <taxon>Pseudomonadati</taxon>
        <taxon>Bacteroidota</taxon>
        <taxon>Chitinophagia</taxon>
        <taxon>Chitinophagales</taxon>
        <taxon>Chitinophagaceae</taxon>
        <taxon>Chitinophaga</taxon>
    </lineage>
</organism>
<name>A0A1H4CV27_9BACT</name>
<evidence type="ECO:0000313" key="2">
    <source>
        <dbReference type="EMBL" id="SEA64217.1"/>
    </source>
</evidence>
<dbReference type="PROSITE" id="PS51257">
    <property type="entry name" value="PROKAR_LIPOPROTEIN"/>
    <property type="match status" value="1"/>
</dbReference>
<evidence type="ECO:0000256" key="1">
    <source>
        <dbReference type="SAM" id="SignalP"/>
    </source>
</evidence>
<keyword evidence="1" id="KW-0732">Signal</keyword>
<dbReference type="Proteomes" id="UP000199656">
    <property type="component" value="Unassembled WGS sequence"/>
</dbReference>
<dbReference type="Gene3D" id="2.60.40.1120">
    <property type="entry name" value="Carboxypeptidase-like, regulatory domain"/>
    <property type="match status" value="1"/>
</dbReference>
<dbReference type="InterPro" id="IPR008969">
    <property type="entry name" value="CarboxyPept-like_regulatory"/>
</dbReference>
<proteinExistence type="predicted"/>
<reference evidence="3" key="1">
    <citation type="submission" date="2016-10" db="EMBL/GenBank/DDBJ databases">
        <authorList>
            <person name="Varghese N."/>
            <person name="Submissions S."/>
        </authorList>
    </citation>
    <scope>NUCLEOTIDE SEQUENCE [LARGE SCALE GENOMIC DNA]</scope>
    <source>
        <strain evidence="3">DSM 23920</strain>
    </source>
</reference>
<accession>A0A1H4CV27</accession>